<reference evidence="1 2" key="1">
    <citation type="journal article" date="2023" name="Plants (Basel)">
        <title>Bridging the Gap: Combining Genomics and Transcriptomics Approaches to Understand Stylosanthes scabra, an Orphan Legume from the Brazilian Caatinga.</title>
        <authorList>
            <person name="Ferreira-Neto J.R.C."/>
            <person name="da Silva M.D."/>
            <person name="Binneck E."/>
            <person name="de Melo N.F."/>
            <person name="da Silva R.H."/>
            <person name="de Melo A.L.T.M."/>
            <person name="Pandolfi V."/>
            <person name="Bustamante F.O."/>
            <person name="Brasileiro-Vidal A.C."/>
            <person name="Benko-Iseppon A.M."/>
        </authorList>
    </citation>
    <scope>NUCLEOTIDE SEQUENCE [LARGE SCALE GENOMIC DNA]</scope>
    <source>
        <tissue evidence="1">Leaves</tissue>
    </source>
</reference>
<keyword evidence="2" id="KW-1185">Reference proteome</keyword>
<protein>
    <submittedName>
        <fullName evidence="1">Uncharacterized protein</fullName>
    </submittedName>
</protein>
<comment type="caution">
    <text evidence="1">The sequence shown here is derived from an EMBL/GenBank/DDBJ whole genome shotgun (WGS) entry which is preliminary data.</text>
</comment>
<dbReference type="Proteomes" id="UP001341840">
    <property type="component" value="Unassembled WGS sequence"/>
</dbReference>
<dbReference type="EMBL" id="JASCZI010212697">
    <property type="protein sequence ID" value="MED6200109.1"/>
    <property type="molecule type" value="Genomic_DNA"/>
</dbReference>
<evidence type="ECO:0000313" key="2">
    <source>
        <dbReference type="Proteomes" id="UP001341840"/>
    </source>
</evidence>
<sequence length="166" mass="19308">MMEPPHQRVDIHGNPYGFLATHPVSPLVSLHHLDYVDPIFPNLTRVDSISKLEASYKMDPGRILQKSFCYDPRRNWSISISWGYSVELYPSLVSVREMETAFNTMKTWSNRSYEPFMFNTRPVSNDSCEKPLIYFVDQVDRVSKENTRSRYKRYGSVSGEEVCAKL</sequence>
<proteinExistence type="predicted"/>
<dbReference type="Pfam" id="PF04646">
    <property type="entry name" value="DUF604"/>
    <property type="match status" value="1"/>
</dbReference>
<evidence type="ECO:0000313" key="1">
    <source>
        <dbReference type="EMBL" id="MED6200109.1"/>
    </source>
</evidence>
<organism evidence="1 2">
    <name type="scientific">Stylosanthes scabra</name>
    <dbReference type="NCBI Taxonomy" id="79078"/>
    <lineage>
        <taxon>Eukaryota</taxon>
        <taxon>Viridiplantae</taxon>
        <taxon>Streptophyta</taxon>
        <taxon>Embryophyta</taxon>
        <taxon>Tracheophyta</taxon>
        <taxon>Spermatophyta</taxon>
        <taxon>Magnoliopsida</taxon>
        <taxon>eudicotyledons</taxon>
        <taxon>Gunneridae</taxon>
        <taxon>Pentapetalae</taxon>
        <taxon>rosids</taxon>
        <taxon>fabids</taxon>
        <taxon>Fabales</taxon>
        <taxon>Fabaceae</taxon>
        <taxon>Papilionoideae</taxon>
        <taxon>50 kb inversion clade</taxon>
        <taxon>dalbergioids sensu lato</taxon>
        <taxon>Dalbergieae</taxon>
        <taxon>Pterocarpus clade</taxon>
        <taxon>Stylosanthes</taxon>
    </lineage>
</organism>
<dbReference type="InterPro" id="IPR006740">
    <property type="entry name" value="DUF604"/>
</dbReference>
<name>A0ABU6XR68_9FABA</name>
<accession>A0ABU6XR68</accession>
<dbReference type="PANTHER" id="PTHR10811">
    <property type="entry name" value="FRINGE-RELATED"/>
    <property type="match status" value="1"/>
</dbReference>
<gene>
    <name evidence="1" type="ORF">PIB30_082058</name>
</gene>